<evidence type="ECO:0000256" key="9">
    <source>
        <dbReference type="SAM" id="Phobius"/>
    </source>
</evidence>
<keyword evidence="4 9" id="KW-0812">Transmembrane</keyword>
<evidence type="ECO:0000256" key="3">
    <source>
        <dbReference type="ARBA" id="ARBA00022475"/>
    </source>
</evidence>
<dbReference type="AlphaFoldDB" id="A0A2S8SBN4"/>
<sequence length="290" mass="30697">MSSLILPAVLSGLTMGAIYALVALGLTLIYGVLHIINFAHGSLLMLALYAVYFLHFYLGIDPYIAIPIVLPVFFVLGYALQRGLIAPMSSGSETNVLLVTLALSLAIDNLALYFWTSNTRTIDIPYAYDTVEFLGAYLPLGRVIAFFAALAVAPVLWLFMEHTRLGASIKAVAIEKRGAEIVGIDVNHAYAVCFGIGTACVALAACLLLPTFYVTPQVGYTFVLVAFTTVVLGGMGSLPGALVAGLLLGVIESLCGLFLGESLGQIGIFLAFILILLFKPSGLLGRGVKA</sequence>
<evidence type="ECO:0000256" key="5">
    <source>
        <dbReference type="ARBA" id="ARBA00022970"/>
    </source>
</evidence>
<feature type="transmembrane region" description="Helical" evidence="9">
    <location>
        <begin position="38"/>
        <end position="58"/>
    </location>
</feature>
<keyword evidence="5" id="KW-0029">Amino-acid transport</keyword>
<dbReference type="PANTHER" id="PTHR11795:SF445">
    <property type="entry name" value="AMINO ACID ABC TRANSPORTER PERMEASE PROTEIN"/>
    <property type="match status" value="1"/>
</dbReference>
<evidence type="ECO:0000256" key="1">
    <source>
        <dbReference type="ARBA" id="ARBA00004651"/>
    </source>
</evidence>
<dbReference type="EMBL" id="PVEP01000001">
    <property type="protein sequence ID" value="PQV58202.1"/>
    <property type="molecule type" value="Genomic_DNA"/>
</dbReference>
<proteinExistence type="inferred from homology"/>
<keyword evidence="7 9" id="KW-0472">Membrane</keyword>
<reference evidence="10 11" key="1">
    <citation type="submission" date="2018-02" db="EMBL/GenBank/DDBJ databases">
        <title>Genomic Encyclopedia of Archaeal and Bacterial Type Strains, Phase II (KMG-II): from individual species to whole genera.</title>
        <authorList>
            <person name="Goeker M."/>
        </authorList>
    </citation>
    <scope>NUCLEOTIDE SEQUENCE [LARGE SCALE GENOMIC DNA]</scope>
    <source>
        <strain evidence="10 11">DSM 18921</strain>
    </source>
</reference>
<dbReference type="Proteomes" id="UP000238338">
    <property type="component" value="Unassembled WGS sequence"/>
</dbReference>
<keyword evidence="3" id="KW-1003">Cell membrane</keyword>
<comment type="caution">
    <text evidence="10">The sequence shown here is derived from an EMBL/GenBank/DDBJ whole genome shotgun (WGS) entry which is preliminary data.</text>
</comment>
<evidence type="ECO:0000256" key="8">
    <source>
        <dbReference type="ARBA" id="ARBA00037998"/>
    </source>
</evidence>
<dbReference type="PANTHER" id="PTHR11795">
    <property type="entry name" value="BRANCHED-CHAIN AMINO ACID TRANSPORT SYSTEM PERMEASE PROTEIN LIVH"/>
    <property type="match status" value="1"/>
</dbReference>
<feature type="transmembrane region" description="Helical" evidence="9">
    <location>
        <begin position="189"/>
        <end position="212"/>
    </location>
</feature>
<gene>
    <name evidence="10" type="ORF">LX70_00009</name>
</gene>
<protein>
    <submittedName>
        <fullName evidence="10">Branched-chain amino acid transport system permease protein</fullName>
    </submittedName>
</protein>
<dbReference type="GO" id="GO:0022857">
    <property type="term" value="F:transmembrane transporter activity"/>
    <property type="evidence" value="ECO:0007669"/>
    <property type="project" value="InterPro"/>
</dbReference>
<feature type="transmembrane region" description="Helical" evidence="9">
    <location>
        <begin position="64"/>
        <end position="84"/>
    </location>
</feature>
<feature type="transmembrane region" description="Helical" evidence="9">
    <location>
        <begin position="96"/>
        <end position="116"/>
    </location>
</feature>
<comment type="similarity">
    <text evidence="8">Belongs to the binding-protein-dependent transport system permease family. LivHM subfamily.</text>
</comment>
<evidence type="ECO:0000256" key="2">
    <source>
        <dbReference type="ARBA" id="ARBA00022448"/>
    </source>
</evidence>
<evidence type="ECO:0000256" key="4">
    <source>
        <dbReference type="ARBA" id="ARBA00022692"/>
    </source>
</evidence>
<keyword evidence="6 9" id="KW-1133">Transmembrane helix</keyword>
<organism evidence="10 11">
    <name type="scientific">Albidovulum denitrificans</name>
    <dbReference type="NCBI Taxonomy" id="404881"/>
    <lineage>
        <taxon>Bacteria</taxon>
        <taxon>Pseudomonadati</taxon>
        <taxon>Pseudomonadota</taxon>
        <taxon>Alphaproteobacteria</taxon>
        <taxon>Rhodobacterales</taxon>
        <taxon>Paracoccaceae</taxon>
        <taxon>Albidovulum</taxon>
    </lineage>
</organism>
<feature type="transmembrane region" description="Helical" evidence="9">
    <location>
        <begin position="136"/>
        <end position="160"/>
    </location>
</feature>
<evidence type="ECO:0000313" key="10">
    <source>
        <dbReference type="EMBL" id="PQV58202.1"/>
    </source>
</evidence>
<dbReference type="CDD" id="cd06582">
    <property type="entry name" value="TM_PBP1_LivH_like"/>
    <property type="match status" value="1"/>
</dbReference>
<dbReference type="GO" id="GO:0006865">
    <property type="term" value="P:amino acid transport"/>
    <property type="evidence" value="ECO:0007669"/>
    <property type="project" value="UniProtKB-KW"/>
</dbReference>
<evidence type="ECO:0000256" key="7">
    <source>
        <dbReference type="ARBA" id="ARBA00023136"/>
    </source>
</evidence>
<comment type="subcellular location">
    <subcellularLocation>
        <location evidence="1">Cell membrane</location>
        <topology evidence="1">Multi-pass membrane protein</topology>
    </subcellularLocation>
</comment>
<dbReference type="RefSeq" id="WP_105512511.1">
    <property type="nucleotide sequence ID" value="NZ_PVEP01000001.1"/>
</dbReference>
<evidence type="ECO:0000313" key="11">
    <source>
        <dbReference type="Proteomes" id="UP000238338"/>
    </source>
</evidence>
<evidence type="ECO:0000256" key="6">
    <source>
        <dbReference type="ARBA" id="ARBA00022989"/>
    </source>
</evidence>
<keyword evidence="11" id="KW-1185">Reference proteome</keyword>
<accession>A0A2S8SBN4</accession>
<dbReference type="InterPro" id="IPR001851">
    <property type="entry name" value="ABC_transp_permease"/>
</dbReference>
<dbReference type="OrthoDB" id="9807115at2"/>
<feature type="transmembrane region" description="Helical" evidence="9">
    <location>
        <begin position="266"/>
        <end position="285"/>
    </location>
</feature>
<keyword evidence="2" id="KW-0813">Transport</keyword>
<dbReference type="Pfam" id="PF02653">
    <property type="entry name" value="BPD_transp_2"/>
    <property type="match status" value="1"/>
</dbReference>
<name>A0A2S8SBN4_9RHOB</name>
<dbReference type="GO" id="GO:0005886">
    <property type="term" value="C:plasma membrane"/>
    <property type="evidence" value="ECO:0007669"/>
    <property type="project" value="UniProtKB-SubCell"/>
</dbReference>
<dbReference type="InterPro" id="IPR052157">
    <property type="entry name" value="BCAA_transport_permease"/>
</dbReference>
<feature type="transmembrane region" description="Helical" evidence="9">
    <location>
        <begin position="6"/>
        <end position="31"/>
    </location>
</feature>